<feature type="domain" description="Ribonuclease 3 central" evidence="1">
    <location>
        <begin position="34"/>
        <end position="114"/>
    </location>
</feature>
<dbReference type="Proteomes" id="UP001187531">
    <property type="component" value="Unassembled WGS sequence"/>
</dbReference>
<gene>
    <name evidence="2" type="ORF">QYM36_006039</name>
</gene>
<accession>A0AA88ID29</accession>
<dbReference type="AlphaFoldDB" id="A0AA88ID29"/>
<sequence length="114" mass="13409">MPKSFDNGKEILSMNKVLSYFIRSRSLLVEPENLQEYLAMSPKNWQRYAEEFKEMIATKPGMRPNAVRVDQLDRDQLEPGKTTFPAIVHFVLRPPQLSYAGNPEYQITWREYVK</sequence>
<dbReference type="InterPro" id="IPR058938">
    <property type="entry name" value="Helical_CED_Drosha"/>
</dbReference>
<evidence type="ECO:0000313" key="2">
    <source>
        <dbReference type="EMBL" id="KAK2718892.1"/>
    </source>
</evidence>
<organism evidence="2 3">
    <name type="scientific">Artemia franciscana</name>
    <name type="common">Brine shrimp</name>
    <name type="synonym">Artemia sanfranciscana</name>
    <dbReference type="NCBI Taxonomy" id="6661"/>
    <lineage>
        <taxon>Eukaryota</taxon>
        <taxon>Metazoa</taxon>
        <taxon>Ecdysozoa</taxon>
        <taxon>Arthropoda</taxon>
        <taxon>Crustacea</taxon>
        <taxon>Branchiopoda</taxon>
        <taxon>Anostraca</taxon>
        <taxon>Artemiidae</taxon>
        <taxon>Artemia</taxon>
    </lineage>
</organism>
<protein>
    <recommendedName>
        <fullName evidence="1">Ribonuclease 3 central domain-containing protein</fullName>
    </recommendedName>
</protein>
<keyword evidence="3" id="KW-1185">Reference proteome</keyword>
<evidence type="ECO:0000259" key="1">
    <source>
        <dbReference type="Pfam" id="PF26050"/>
    </source>
</evidence>
<comment type="caution">
    <text evidence="2">The sequence shown here is derived from an EMBL/GenBank/DDBJ whole genome shotgun (WGS) entry which is preliminary data.</text>
</comment>
<name>A0AA88ID29_ARTSF</name>
<reference evidence="2" key="1">
    <citation type="submission" date="2023-07" db="EMBL/GenBank/DDBJ databases">
        <title>Chromosome-level genome assembly of Artemia franciscana.</title>
        <authorList>
            <person name="Jo E."/>
        </authorList>
    </citation>
    <scope>NUCLEOTIDE SEQUENCE</scope>
    <source>
        <tissue evidence="2">Whole body</tissue>
    </source>
</reference>
<dbReference type="Pfam" id="PF26050">
    <property type="entry name" value="Helical_CED_Drosha"/>
    <property type="match status" value="1"/>
</dbReference>
<dbReference type="EMBL" id="JAVRJZ010000009">
    <property type="protein sequence ID" value="KAK2718892.1"/>
    <property type="molecule type" value="Genomic_DNA"/>
</dbReference>
<evidence type="ECO:0000313" key="3">
    <source>
        <dbReference type="Proteomes" id="UP001187531"/>
    </source>
</evidence>
<proteinExistence type="predicted"/>